<keyword evidence="7" id="KW-1133">Transmembrane helix</keyword>
<dbReference type="PRINTS" id="PR01490">
    <property type="entry name" value="RTXTOXIND"/>
</dbReference>
<dbReference type="NCBIfam" id="TIGR01843">
    <property type="entry name" value="type_I_hlyD"/>
    <property type="match status" value="1"/>
</dbReference>
<evidence type="ECO:0000256" key="4">
    <source>
        <dbReference type="ARBA" id="ARBA00022475"/>
    </source>
</evidence>
<evidence type="ECO:0000313" key="14">
    <source>
        <dbReference type="Proteomes" id="UP000053791"/>
    </source>
</evidence>
<gene>
    <name evidence="13" type="ORF">AVO45_18835</name>
</gene>
<keyword evidence="6" id="KW-0812">Transmembrane</keyword>
<feature type="domain" description="AprE-like long alpha-helical hairpin" evidence="11">
    <location>
        <begin position="92"/>
        <end position="275"/>
    </location>
</feature>
<proteinExistence type="inferred from homology"/>
<evidence type="ECO:0000313" key="13">
    <source>
        <dbReference type="EMBL" id="KUJ82705.1"/>
    </source>
</evidence>
<dbReference type="Proteomes" id="UP000053791">
    <property type="component" value="Unassembled WGS sequence"/>
</dbReference>
<dbReference type="EMBL" id="LQBQ01000009">
    <property type="protein sequence ID" value="KUJ82705.1"/>
    <property type="molecule type" value="Genomic_DNA"/>
</dbReference>
<dbReference type="AlphaFoldDB" id="A0A0X3U3P0"/>
<evidence type="ECO:0000256" key="5">
    <source>
        <dbReference type="ARBA" id="ARBA00022519"/>
    </source>
</evidence>
<dbReference type="InterPro" id="IPR006144">
    <property type="entry name" value="Secretion_HlyD_CS"/>
</dbReference>
<evidence type="ECO:0000256" key="10">
    <source>
        <dbReference type="SAM" id="Coils"/>
    </source>
</evidence>
<comment type="caution">
    <text evidence="13">The sequence shown here is derived from an EMBL/GenBank/DDBJ whole genome shotgun (WGS) entry which is preliminary data.</text>
</comment>
<keyword evidence="5 9" id="KW-0997">Cell inner membrane</keyword>
<evidence type="ECO:0000259" key="11">
    <source>
        <dbReference type="Pfam" id="PF25994"/>
    </source>
</evidence>
<keyword evidence="4 9" id="KW-1003">Cell membrane</keyword>
<evidence type="ECO:0000256" key="2">
    <source>
        <dbReference type="ARBA" id="ARBA00009477"/>
    </source>
</evidence>
<dbReference type="PANTHER" id="PTHR30386:SF17">
    <property type="entry name" value="ALKALINE PROTEASE SECRETION PROTEIN APRE"/>
    <property type="match status" value="1"/>
</dbReference>
<evidence type="ECO:0000259" key="12">
    <source>
        <dbReference type="Pfam" id="PF26002"/>
    </source>
</evidence>
<feature type="coiled-coil region" evidence="10">
    <location>
        <begin position="101"/>
        <end position="198"/>
    </location>
</feature>
<dbReference type="GO" id="GO:0009306">
    <property type="term" value="P:protein secretion"/>
    <property type="evidence" value="ECO:0007669"/>
    <property type="project" value="InterPro"/>
</dbReference>
<feature type="coiled-coil region" evidence="10">
    <location>
        <begin position="223"/>
        <end position="250"/>
    </location>
</feature>
<dbReference type="OrthoDB" id="9810980at2"/>
<comment type="similarity">
    <text evidence="2 9">Belongs to the membrane fusion protein (MFP) (TC 8.A.1) family.</text>
</comment>
<dbReference type="Gene3D" id="2.40.50.100">
    <property type="match status" value="1"/>
</dbReference>
<name>A0A0X3U3P0_9RHOB</name>
<comment type="subcellular location">
    <subcellularLocation>
        <location evidence="1 9">Cell inner membrane</location>
        <topology evidence="1 9">Single-pass membrane protein</topology>
    </subcellularLocation>
</comment>
<dbReference type="Pfam" id="PF25994">
    <property type="entry name" value="HH_AprE"/>
    <property type="match status" value="1"/>
</dbReference>
<dbReference type="Pfam" id="PF26002">
    <property type="entry name" value="Beta-barrel_AprE"/>
    <property type="match status" value="1"/>
</dbReference>
<reference evidence="13 14" key="1">
    <citation type="submission" date="2015-12" db="EMBL/GenBank/DDBJ databases">
        <authorList>
            <person name="Shamseldin A."/>
            <person name="Moawad H."/>
            <person name="Abd El-Rahim W.M."/>
            <person name="Sadowsky M.J."/>
        </authorList>
    </citation>
    <scope>NUCLEOTIDE SEQUENCE [LARGE SCALE GENOMIC DNA]</scope>
    <source>
        <strain evidence="13 14">ZGT118</strain>
    </source>
</reference>
<accession>A0A0X3U3P0</accession>
<evidence type="ECO:0000256" key="7">
    <source>
        <dbReference type="ARBA" id="ARBA00022989"/>
    </source>
</evidence>
<dbReference type="InterPro" id="IPR050739">
    <property type="entry name" value="MFP"/>
</dbReference>
<organism evidence="13 14">
    <name type="scientific">Ruegeria marisrubri</name>
    <dbReference type="NCBI Taxonomy" id="1685379"/>
    <lineage>
        <taxon>Bacteria</taxon>
        <taxon>Pseudomonadati</taxon>
        <taxon>Pseudomonadota</taxon>
        <taxon>Alphaproteobacteria</taxon>
        <taxon>Rhodobacterales</taxon>
        <taxon>Roseobacteraceae</taxon>
        <taxon>Ruegeria</taxon>
    </lineage>
</organism>
<dbReference type="GO" id="GO:0005886">
    <property type="term" value="C:plasma membrane"/>
    <property type="evidence" value="ECO:0007669"/>
    <property type="project" value="UniProtKB-SubCell"/>
</dbReference>
<dbReference type="STRING" id="1685379.AVO45_18835"/>
<protein>
    <recommendedName>
        <fullName evidence="9">Membrane fusion protein (MFP) family protein</fullName>
    </recommendedName>
</protein>
<evidence type="ECO:0000256" key="8">
    <source>
        <dbReference type="ARBA" id="ARBA00023136"/>
    </source>
</evidence>
<keyword evidence="8" id="KW-0472">Membrane</keyword>
<evidence type="ECO:0000256" key="3">
    <source>
        <dbReference type="ARBA" id="ARBA00022448"/>
    </source>
</evidence>
<dbReference type="InterPro" id="IPR058982">
    <property type="entry name" value="Beta-barrel_AprE"/>
</dbReference>
<evidence type="ECO:0000256" key="1">
    <source>
        <dbReference type="ARBA" id="ARBA00004377"/>
    </source>
</evidence>
<dbReference type="Gene3D" id="2.40.30.170">
    <property type="match status" value="1"/>
</dbReference>
<feature type="domain" description="AprE-like beta-barrel" evidence="12">
    <location>
        <begin position="323"/>
        <end position="410"/>
    </location>
</feature>
<dbReference type="InterPro" id="IPR010129">
    <property type="entry name" value="T1SS_HlyD"/>
</dbReference>
<keyword evidence="3 9" id="KW-0813">Transport</keyword>
<evidence type="ECO:0000256" key="9">
    <source>
        <dbReference type="RuleBase" id="RU365093"/>
    </source>
</evidence>
<dbReference type="InterPro" id="IPR058781">
    <property type="entry name" value="HH_AprE-like"/>
</dbReference>
<keyword evidence="14" id="KW-1185">Reference proteome</keyword>
<keyword evidence="10" id="KW-0175">Coiled coil</keyword>
<dbReference type="PANTHER" id="PTHR30386">
    <property type="entry name" value="MEMBRANE FUSION SUBUNIT OF EMRAB-TOLC MULTIDRUG EFFLUX PUMP"/>
    <property type="match status" value="1"/>
</dbReference>
<dbReference type="PROSITE" id="PS00543">
    <property type="entry name" value="HLYD_FAMILY"/>
    <property type="match status" value="1"/>
</dbReference>
<sequence length="433" mass="48144">MFERNQIKTGLDRRERIIAALGAAGLLLVLVLFKFVTIGSAVIAPGQVVVQGKPRPVQSLEAGIVREILVRDGDRVEAGQVVMRLDPKLSEINRDIIRGRLTELVARRARLEAELQGLSEIARVEDFAQLDEDALQRNLEGQAEAFRSRRAIQESRKAQLKEQIEQHKSQTEGIKAQIEAAESQVALINREVSNMETLYSKSLIPESRLLELQGRQAGLLGQIAVHRSDLARLQNAIQDAELKITQTDQEFHDKVVEELRQVTAEIDENRLELARLDEGLNRLDIRSPVNGVVHELQVWTSGGVVAPQETLLTVVPVADGVEFEVEVAPESIDIVHVGQAARVRFPAFDRRSTPELAGSVTNVSPDSVTDPATHRRFYRVKVSLPQEEMARLGDSELIPGMPVEAFLQTGERSVLNLLLKPLTDQLTHAFREG</sequence>
<dbReference type="RefSeq" id="WP_068345333.1">
    <property type="nucleotide sequence ID" value="NZ_LQBQ01000009.1"/>
</dbReference>
<evidence type="ECO:0000256" key="6">
    <source>
        <dbReference type="ARBA" id="ARBA00022692"/>
    </source>
</evidence>